<dbReference type="InterPro" id="IPR029058">
    <property type="entry name" value="AB_hydrolase_fold"/>
</dbReference>
<organism evidence="6">
    <name type="scientific">Soboliphyme baturini</name>
    <dbReference type="NCBI Taxonomy" id="241478"/>
    <lineage>
        <taxon>Eukaryota</taxon>
        <taxon>Metazoa</taxon>
        <taxon>Ecdysozoa</taxon>
        <taxon>Nematoda</taxon>
        <taxon>Enoplea</taxon>
        <taxon>Dorylaimia</taxon>
        <taxon>Dioctophymatida</taxon>
        <taxon>Dioctophymatoidea</taxon>
        <taxon>Soboliphymatidae</taxon>
        <taxon>Soboliphyme</taxon>
    </lineage>
</organism>
<dbReference type="InterPro" id="IPR050565">
    <property type="entry name" value="LYPA1-2/EST-like"/>
</dbReference>
<evidence type="ECO:0000259" key="3">
    <source>
        <dbReference type="Pfam" id="PF02230"/>
    </source>
</evidence>
<accession>A0A183J3K4</accession>
<protein>
    <recommendedName>
        <fullName evidence="2">palmitoyl-protein hydrolase</fullName>
        <ecNumber evidence="2">3.1.2.22</ecNumber>
    </recommendedName>
</protein>
<keyword evidence="5" id="KW-1185">Reference proteome</keyword>
<dbReference type="Proteomes" id="UP000270296">
    <property type="component" value="Unassembled WGS sequence"/>
</dbReference>
<dbReference type="EC" id="3.1.2.22" evidence="2"/>
<dbReference type="GO" id="GO:0008474">
    <property type="term" value="F:palmitoyl-(protein) hydrolase activity"/>
    <property type="evidence" value="ECO:0007669"/>
    <property type="project" value="UniProtKB-EC"/>
</dbReference>
<dbReference type="SUPFAM" id="SSF53474">
    <property type="entry name" value="alpha/beta-Hydrolases"/>
    <property type="match status" value="1"/>
</dbReference>
<comment type="similarity">
    <text evidence="1">Belongs to the AB hydrolase superfamily. AB hydrolase 2 family.</text>
</comment>
<evidence type="ECO:0000313" key="6">
    <source>
        <dbReference type="WBParaSite" id="SBAD_0001081801-mRNA-1"/>
    </source>
</evidence>
<evidence type="ECO:0000313" key="5">
    <source>
        <dbReference type="Proteomes" id="UP000270296"/>
    </source>
</evidence>
<evidence type="ECO:0000313" key="4">
    <source>
        <dbReference type="EMBL" id="VDP31966.1"/>
    </source>
</evidence>
<proteinExistence type="inferred from homology"/>
<dbReference type="EMBL" id="UZAM01014099">
    <property type="protein sequence ID" value="VDP31966.1"/>
    <property type="molecule type" value="Genomic_DNA"/>
</dbReference>
<feature type="domain" description="Phospholipase/carboxylesterase/thioesterase" evidence="3">
    <location>
        <begin position="5"/>
        <end position="110"/>
    </location>
</feature>
<sequence length="124" mass="13330">MRSGYIKFVCPHAPVAPVTINGGMTMPSWFDLKGLSASSAEDEVGIKAASKEVQGWLDEEIKSGIPSNRIILGGFSQGGALALYSGLTYEKPLAGLVAFSCWLPLHQEIGDVSTVFESFLFQYV</sequence>
<reference evidence="6" key="1">
    <citation type="submission" date="2016-06" db="UniProtKB">
        <authorList>
            <consortium name="WormBaseParasite"/>
        </authorList>
    </citation>
    <scope>IDENTIFICATION</scope>
</reference>
<dbReference type="AlphaFoldDB" id="A0A183J3K4"/>
<evidence type="ECO:0000256" key="2">
    <source>
        <dbReference type="ARBA" id="ARBA00012423"/>
    </source>
</evidence>
<dbReference type="GO" id="GO:0052689">
    <property type="term" value="F:carboxylic ester hydrolase activity"/>
    <property type="evidence" value="ECO:0007669"/>
    <property type="project" value="TreeGrafter"/>
</dbReference>
<dbReference type="InterPro" id="IPR003140">
    <property type="entry name" value="PLipase/COase/thioEstase"/>
</dbReference>
<name>A0A183J3K4_9BILA</name>
<dbReference type="Pfam" id="PF02230">
    <property type="entry name" value="Abhydrolase_2"/>
    <property type="match status" value="1"/>
</dbReference>
<dbReference type="Gene3D" id="3.40.50.1820">
    <property type="entry name" value="alpha/beta hydrolase"/>
    <property type="match status" value="1"/>
</dbReference>
<dbReference type="GO" id="GO:0005737">
    <property type="term" value="C:cytoplasm"/>
    <property type="evidence" value="ECO:0007669"/>
    <property type="project" value="TreeGrafter"/>
</dbReference>
<dbReference type="OrthoDB" id="2418081at2759"/>
<reference evidence="4 5" key="2">
    <citation type="submission" date="2018-11" db="EMBL/GenBank/DDBJ databases">
        <authorList>
            <consortium name="Pathogen Informatics"/>
        </authorList>
    </citation>
    <scope>NUCLEOTIDE SEQUENCE [LARGE SCALE GENOMIC DNA]</scope>
</reference>
<dbReference type="WBParaSite" id="SBAD_0001081801-mRNA-1">
    <property type="protein sequence ID" value="SBAD_0001081801-mRNA-1"/>
    <property type="gene ID" value="SBAD_0001081801"/>
</dbReference>
<evidence type="ECO:0000256" key="1">
    <source>
        <dbReference type="ARBA" id="ARBA00006499"/>
    </source>
</evidence>
<dbReference type="PANTHER" id="PTHR10655:SF68">
    <property type="entry name" value="PALMITOYL-PROTEIN HYDROLASE"/>
    <property type="match status" value="1"/>
</dbReference>
<gene>
    <name evidence="4" type="ORF">SBAD_LOCUS10454</name>
</gene>
<dbReference type="PANTHER" id="PTHR10655">
    <property type="entry name" value="LYSOPHOSPHOLIPASE-RELATED"/>
    <property type="match status" value="1"/>
</dbReference>